<evidence type="ECO:0000256" key="2">
    <source>
        <dbReference type="SAM" id="Phobius"/>
    </source>
</evidence>
<evidence type="ECO:0000256" key="1">
    <source>
        <dbReference type="SAM" id="MobiDB-lite"/>
    </source>
</evidence>
<dbReference type="InterPro" id="IPR035166">
    <property type="entry name" value="DUF5336"/>
</dbReference>
<evidence type="ECO:0000313" key="4">
    <source>
        <dbReference type="Proteomes" id="UP000473014"/>
    </source>
</evidence>
<reference evidence="3 4" key="1">
    <citation type="submission" date="2019-11" db="EMBL/GenBank/DDBJ databases">
        <authorList>
            <person name="Yuan L."/>
        </authorList>
    </citation>
    <scope>NUCLEOTIDE SEQUENCE [LARGE SCALE GENOMIC DNA]</scope>
    <source>
        <strain evidence="3 4">TRM43335</strain>
    </source>
</reference>
<keyword evidence="2" id="KW-0812">Transmembrane</keyword>
<name>A0A6G2B993_9ACTN</name>
<feature type="compositionally biased region" description="Gly residues" evidence="1">
    <location>
        <begin position="189"/>
        <end position="198"/>
    </location>
</feature>
<evidence type="ECO:0000313" key="3">
    <source>
        <dbReference type="EMBL" id="MTE18827.1"/>
    </source>
</evidence>
<proteinExistence type="predicted"/>
<feature type="transmembrane region" description="Helical" evidence="2">
    <location>
        <begin position="47"/>
        <end position="68"/>
    </location>
</feature>
<accession>A0A6G2B993</accession>
<dbReference type="EMBL" id="WIXO01000001">
    <property type="protein sequence ID" value="MTE18827.1"/>
    <property type="molecule type" value="Genomic_DNA"/>
</dbReference>
<feature type="transmembrane region" description="Helical" evidence="2">
    <location>
        <begin position="80"/>
        <end position="102"/>
    </location>
</feature>
<comment type="caution">
    <text evidence="3">The sequence shown here is derived from an EMBL/GenBank/DDBJ whole genome shotgun (WGS) entry which is preliminary data.</text>
</comment>
<keyword evidence="2" id="KW-1133">Transmembrane helix</keyword>
<sequence>MNIRSLTRSDGAVIGAAVLLFIASFPAFFKADECTANCTVNSWEPALFPLLPTVTLAALIAAALIAVGRMLPGERKVAGLGLDQWGTALAVFVGWSALWSMFANVMPDPEGQNLNDVLDLGVGAWLTLVGGLLMAAFAVLGNSVAALKAPLVPAPKPQAPNPYGPGPQMGGYGYPGAPGGPQPAQPGQPQGGYGYPGGPGGPQPGQPGQPQGGYGYPGGPGAPGGPQPVQPGQPQQSYGGGGPMQQQSAPAGGGAAPAPDPNFQPFWFAVPVARPLFSEDGTPGPVAELAPGTWYLAVEQRGQALVAQTQDGRRGVLQDTSGIQRG</sequence>
<dbReference type="Proteomes" id="UP000473014">
    <property type="component" value="Unassembled WGS sequence"/>
</dbReference>
<feature type="compositionally biased region" description="Gly residues" evidence="1">
    <location>
        <begin position="210"/>
        <end position="222"/>
    </location>
</feature>
<feature type="compositionally biased region" description="Gly residues" evidence="1">
    <location>
        <begin position="167"/>
        <end position="177"/>
    </location>
</feature>
<protein>
    <submittedName>
        <fullName evidence="3">Uncharacterized protein</fullName>
    </submittedName>
</protein>
<feature type="region of interest" description="Disordered" evidence="1">
    <location>
        <begin position="158"/>
        <end position="264"/>
    </location>
</feature>
<keyword evidence="2" id="KW-0472">Membrane</keyword>
<dbReference type="Pfam" id="PF17270">
    <property type="entry name" value="DUF5336"/>
    <property type="match status" value="1"/>
</dbReference>
<gene>
    <name evidence="3" type="ORF">F0L17_06695</name>
</gene>
<organism evidence="3 4">
    <name type="scientific">Streptomyces taklimakanensis</name>
    <dbReference type="NCBI Taxonomy" id="2569853"/>
    <lineage>
        <taxon>Bacteria</taxon>
        <taxon>Bacillati</taxon>
        <taxon>Actinomycetota</taxon>
        <taxon>Actinomycetes</taxon>
        <taxon>Kitasatosporales</taxon>
        <taxon>Streptomycetaceae</taxon>
        <taxon>Streptomyces</taxon>
    </lineage>
</organism>
<feature type="transmembrane region" description="Helical" evidence="2">
    <location>
        <begin position="122"/>
        <end position="147"/>
    </location>
</feature>
<dbReference type="AlphaFoldDB" id="A0A6G2B993"/>
<keyword evidence="4" id="KW-1185">Reference proteome</keyword>
<dbReference type="RefSeq" id="WP_162465896.1">
    <property type="nucleotide sequence ID" value="NZ_WIXO01000001.1"/>
</dbReference>